<dbReference type="HOGENOM" id="CLU_1474058_0_0_5"/>
<evidence type="ECO:0000313" key="1">
    <source>
        <dbReference type="EMBL" id="AJD43698.1"/>
    </source>
</evidence>
<sequence length="183" mass="19858">MSDNVVHRTGQSDTTCCTPDERDVLLTHLDAADAGGARLDREPGAIFGGAAMLAVAPDGVNGQKTLREIAVREMQRQRFESGLAGALAGGREIAFDASAIIMKRNPPSRETPLSQLPMPSCDHCRLYIGQSHGRPAGRSRTNKIDYCCNKHNDHQADQLTDFPLFDGPPAFCSFAYNLSTTRL</sequence>
<organism evidence="1 2">
    <name type="scientific">Rhizobium gallicum bv. gallicum R602sp</name>
    <dbReference type="NCBI Taxonomy" id="1041138"/>
    <lineage>
        <taxon>Bacteria</taxon>
        <taxon>Pseudomonadati</taxon>
        <taxon>Pseudomonadota</taxon>
        <taxon>Alphaproteobacteria</taxon>
        <taxon>Hyphomicrobiales</taxon>
        <taxon>Rhizobiaceae</taxon>
        <taxon>Rhizobium/Agrobacterium group</taxon>
        <taxon>Rhizobium</taxon>
    </lineage>
</organism>
<geneLocation type="plasmid" evidence="1 2">
    <name>pRgalR602b</name>
</geneLocation>
<proteinExistence type="predicted"/>
<dbReference type="AlphaFoldDB" id="A0A0B4XAQ4"/>
<accession>A0A0B4XAQ4</accession>
<evidence type="ECO:0000313" key="2">
    <source>
        <dbReference type="Proteomes" id="UP000031368"/>
    </source>
</evidence>
<dbReference type="KEGG" id="rga:RGR602_PB00160"/>
<reference evidence="1 2" key="1">
    <citation type="submission" date="2013-11" db="EMBL/GenBank/DDBJ databases">
        <title>Complete genome sequence of Rhizobium gallicum bv. gallicum R602.</title>
        <authorList>
            <person name="Bustos P."/>
            <person name="Santamaria R.I."/>
            <person name="Lozano L."/>
            <person name="Acosta J.L."/>
            <person name="Ormeno-Orrillo E."/>
            <person name="Rogel M.A."/>
            <person name="Romero D."/>
            <person name="Cevallos M.A."/>
            <person name="Martinez-Romero E."/>
            <person name="Gonzalez V."/>
        </authorList>
    </citation>
    <scope>NUCLEOTIDE SEQUENCE [LARGE SCALE GENOMIC DNA]</scope>
    <source>
        <strain evidence="1 2">R602</strain>
        <plasmid evidence="1 2">pRgalR602b</plasmid>
    </source>
</reference>
<protein>
    <submittedName>
        <fullName evidence="1">Uncharacterized protein</fullName>
    </submittedName>
</protein>
<keyword evidence="2" id="KW-1185">Reference proteome</keyword>
<dbReference type="Proteomes" id="UP000031368">
    <property type="component" value="Plasmid pRgalR602b"/>
</dbReference>
<name>A0A0B4XAQ4_9HYPH</name>
<keyword evidence="1" id="KW-0614">Plasmid</keyword>
<dbReference type="EMBL" id="CP006879">
    <property type="protein sequence ID" value="AJD43698.1"/>
    <property type="molecule type" value="Genomic_DNA"/>
</dbReference>
<gene>
    <name evidence="1" type="ORF">RGR602_PB00160</name>
</gene>